<accession>A0ABD2PBX6</accession>
<dbReference type="Pfam" id="PF00071">
    <property type="entry name" value="Ras"/>
    <property type="match status" value="1"/>
</dbReference>
<dbReference type="EMBL" id="JABFTP020000185">
    <property type="protein sequence ID" value="KAL3288390.1"/>
    <property type="molecule type" value="Genomic_DNA"/>
</dbReference>
<dbReference type="SUPFAM" id="SSF52540">
    <property type="entry name" value="P-loop containing nucleoside triphosphate hydrolases"/>
    <property type="match status" value="1"/>
</dbReference>
<dbReference type="Gene3D" id="3.40.50.300">
    <property type="entry name" value="P-loop containing nucleotide triphosphate hydrolases"/>
    <property type="match status" value="1"/>
</dbReference>
<reference evidence="3 4" key="1">
    <citation type="journal article" date="2021" name="BMC Biol.">
        <title>Horizontally acquired antibacterial genes associated with adaptive radiation of ladybird beetles.</title>
        <authorList>
            <person name="Li H.S."/>
            <person name="Tang X.F."/>
            <person name="Huang Y.H."/>
            <person name="Xu Z.Y."/>
            <person name="Chen M.L."/>
            <person name="Du X.Y."/>
            <person name="Qiu B.Y."/>
            <person name="Chen P.T."/>
            <person name="Zhang W."/>
            <person name="Slipinski A."/>
            <person name="Escalona H.E."/>
            <person name="Waterhouse R.M."/>
            <person name="Zwick A."/>
            <person name="Pang H."/>
        </authorList>
    </citation>
    <scope>NUCLEOTIDE SEQUENCE [LARGE SCALE GENOMIC DNA]</scope>
    <source>
        <strain evidence="3">SYSU2018</strain>
    </source>
</reference>
<dbReference type="InterPro" id="IPR027417">
    <property type="entry name" value="P-loop_NTPase"/>
</dbReference>
<evidence type="ECO:0000256" key="1">
    <source>
        <dbReference type="ARBA" id="ARBA00008846"/>
    </source>
</evidence>
<dbReference type="PANTHER" id="PTHR45775">
    <property type="entry name" value="RAD, GEM/KIR FAMILY MEMBER 2, ISOFORM C"/>
    <property type="match status" value="1"/>
</dbReference>
<comment type="caution">
    <text evidence="3">The sequence shown here is derived from an EMBL/GenBank/DDBJ whole genome shotgun (WGS) entry which is preliminary data.</text>
</comment>
<name>A0ABD2PBX6_9CUCU</name>
<dbReference type="AlphaFoldDB" id="A0ABD2PBX6"/>
<keyword evidence="4" id="KW-1185">Reference proteome</keyword>
<evidence type="ECO:0000256" key="2">
    <source>
        <dbReference type="ARBA" id="ARBA00022553"/>
    </source>
</evidence>
<keyword evidence="2" id="KW-0597">Phosphoprotein</keyword>
<comment type="similarity">
    <text evidence="1">Belongs to the small GTPase superfamily. RGK family.</text>
</comment>
<gene>
    <name evidence="3" type="ORF">HHI36_002838</name>
</gene>
<proteinExistence type="inferred from homology"/>
<evidence type="ECO:0000313" key="3">
    <source>
        <dbReference type="EMBL" id="KAL3288390.1"/>
    </source>
</evidence>
<sequence>MHYDDDESGEKSVSVLLAGEESELTFIDFSTTDLSPGQCIAKYSDPHAYCVVFSSADRASLNCAESILQTLWTLDTISTKAVILVANKADLVRSKVVSTEVSKLGVCRSRSTLEKYSHNSVDS</sequence>
<protein>
    <submittedName>
        <fullName evidence="3">Uncharacterized protein</fullName>
    </submittedName>
</protein>
<dbReference type="Proteomes" id="UP001516400">
    <property type="component" value="Unassembled WGS sequence"/>
</dbReference>
<dbReference type="PANTHER" id="PTHR45775:SF7">
    <property type="entry name" value="RAD, GEM_KIR FAMILY MEMBER 1, ISOFORM B"/>
    <property type="match status" value="1"/>
</dbReference>
<dbReference type="InterPro" id="IPR051641">
    <property type="entry name" value="RGK_GTP-binding_reg"/>
</dbReference>
<dbReference type="InterPro" id="IPR001806">
    <property type="entry name" value="Small_GTPase"/>
</dbReference>
<evidence type="ECO:0000313" key="4">
    <source>
        <dbReference type="Proteomes" id="UP001516400"/>
    </source>
</evidence>
<organism evidence="3 4">
    <name type="scientific">Cryptolaemus montrouzieri</name>
    <dbReference type="NCBI Taxonomy" id="559131"/>
    <lineage>
        <taxon>Eukaryota</taxon>
        <taxon>Metazoa</taxon>
        <taxon>Ecdysozoa</taxon>
        <taxon>Arthropoda</taxon>
        <taxon>Hexapoda</taxon>
        <taxon>Insecta</taxon>
        <taxon>Pterygota</taxon>
        <taxon>Neoptera</taxon>
        <taxon>Endopterygota</taxon>
        <taxon>Coleoptera</taxon>
        <taxon>Polyphaga</taxon>
        <taxon>Cucujiformia</taxon>
        <taxon>Coccinelloidea</taxon>
        <taxon>Coccinellidae</taxon>
        <taxon>Scymninae</taxon>
        <taxon>Scymnini</taxon>
        <taxon>Cryptolaemus</taxon>
    </lineage>
</organism>